<feature type="compositionally biased region" description="Basic and acidic residues" evidence="1">
    <location>
        <begin position="8"/>
        <end position="19"/>
    </location>
</feature>
<dbReference type="AlphaFoldDB" id="A0A0K1NNR4"/>
<reference evidence="2 4" key="1">
    <citation type="submission" date="2015-07" db="EMBL/GenBank/DDBJ databases">
        <authorList>
            <person name="Noorani M."/>
        </authorList>
    </citation>
    <scope>NUCLEOTIDE SEQUENCE [LARGE SCALE GENOMIC DNA]</scope>
    <source>
        <strain evidence="2 4">W1435</strain>
    </source>
</reference>
<gene>
    <name evidence="2" type="ORF">ADJ77_12265</name>
    <name evidence="3" type="ORF">J5A51_02495</name>
</gene>
<dbReference type="OrthoDB" id="662456at2"/>
<evidence type="ECO:0000313" key="5">
    <source>
        <dbReference type="Proteomes" id="UP000682005"/>
    </source>
</evidence>
<proteinExistence type="predicted"/>
<accession>A0A0K1NNR4</accession>
<dbReference type="KEGG" id="pfus:ADJ77_12265"/>
<name>A0A0K1NNR4_9BACT</name>
<sequence>MMRGSYRLSDENEHKDHTPDFPSSDYFIYPVEILLWLNIRERMGLTEYIADNDLLKMPINNWHTQQVAVSVIGLVEQAKMKLQSECPGQH</sequence>
<reference evidence="3 5" key="2">
    <citation type="submission" date="2021-03" db="EMBL/GenBank/DDBJ databases">
        <title>Human Oral Microbial Genomes.</title>
        <authorList>
            <person name="Johnston C.D."/>
            <person name="Chen T."/>
            <person name="Dewhirst F.E."/>
        </authorList>
    </citation>
    <scope>NUCLEOTIDE SEQUENCE [LARGE SCALE GENOMIC DNA]</scope>
    <source>
        <strain evidence="3 5">W1435</strain>
    </source>
</reference>
<dbReference type="Proteomes" id="UP000060345">
    <property type="component" value="Chromosome 2"/>
</dbReference>
<feature type="region of interest" description="Disordered" evidence="1">
    <location>
        <begin position="1"/>
        <end position="23"/>
    </location>
</feature>
<evidence type="ECO:0000256" key="1">
    <source>
        <dbReference type="SAM" id="MobiDB-lite"/>
    </source>
</evidence>
<evidence type="ECO:0000313" key="3">
    <source>
        <dbReference type="EMBL" id="QUB86151.1"/>
    </source>
</evidence>
<dbReference type="EMBL" id="CP072369">
    <property type="protein sequence ID" value="QUB86151.1"/>
    <property type="molecule type" value="Genomic_DNA"/>
</dbReference>
<dbReference type="RefSeq" id="WP_025079086.1">
    <property type="nucleotide sequence ID" value="NZ_BAKO01000040.1"/>
</dbReference>
<evidence type="ECO:0000313" key="4">
    <source>
        <dbReference type="Proteomes" id="UP000060345"/>
    </source>
</evidence>
<keyword evidence="5" id="KW-1185">Reference proteome</keyword>
<protein>
    <submittedName>
        <fullName evidence="2">Uncharacterized protein</fullName>
    </submittedName>
</protein>
<dbReference type="EMBL" id="CP012075">
    <property type="protein sequence ID" value="AKU70513.1"/>
    <property type="molecule type" value="Genomic_DNA"/>
</dbReference>
<evidence type="ECO:0000313" key="2">
    <source>
        <dbReference type="EMBL" id="AKU70513.1"/>
    </source>
</evidence>
<organism evidence="2 4">
    <name type="scientific">Prevotella fusca JCM 17724</name>
    <dbReference type="NCBI Taxonomy" id="1236517"/>
    <lineage>
        <taxon>Bacteria</taxon>
        <taxon>Pseudomonadati</taxon>
        <taxon>Bacteroidota</taxon>
        <taxon>Bacteroidia</taxon>
        <taxon>Bacteroidales</taxon>
        <taxon>Prevotellaceae</taxon>
        <taxon>Prevotella</taxon>
    </lineage>
</organism>
<dbReference type="Proteomes" id="UP000682005">
    <property type="component" value="Chromosome 2"/>
</dbReference>